<comment type="caution">
    <text evidence="2">The sequence shown here is derived from an EMBL/GenBank/DDBJ whole genome shotgun (WGS) entry which is preliminary data.</text>
</comment>
<reference evidence="2 3" key="1">
    <citation type="submission" date="2020-02" db="EMBL/GenBank/DDBJ databases">
        <authorList>
            <person name="Ma Q."/>
            <person name="Huang Y."/>
            <person name="Song X."/>
            <person name="Pei D."/>
        </authorList>
    </citation>
    <scope>NUCLEOTIDE SEQUENCE [LARGE SCALE GENOMIC DNA]</scope>
    <source>
        <strain evidence="2">Sxm20200214</strain>
        <tissue evidence="2">Leaf</tissue>
    </source>
</reference>
<keyword evidence="1" id="KW-0732">Signal</keyword>
<evidence type="ECO:0000313" key="2">
    <source>
        <dbReference type="EMBL" id="KAG2243733.1"/>
    </source>
</evidence>
<protein>
    <submittedName>
        <fullName evidence="2">Uncharacterized protein</fullName>
    </submittedName>
</protein>
<accession>A0A8X7P4G8</accession>
<feature type="chain" id="PRO_5036500658" evidence="1">
    <location>
        <begin position="21"/>
        <end position="127"/>
    </location>
</feature>
<keyword evidence="3" id="KW-1185">Reference proteome</keyword>
<dbReference type="AlphaFoldDB" id="A0A8X7P4G8"/>
<dbReference type="EMBL" id="JAAMPC010000155">
    <property type="protein sequence ID" value="KAG2243733.1"/>
    <property type="molecule type" value="Genomic_DNA"/>
</dbReference>
<organism evidence="2 3">
    <name type="scientific">Brassica carinata</name>
    <name type="common">Ethiopian mustard</name>
    <name type="synonym">Abyssinian cabbage</name>
    <dbReference type="NCBI Taxonomy" id="52824"/>
    <lineage>
        <taxon>Eukaryota</taxon>
        <taxon>Viridiplantae</taxon>
        <taxon>Streptophyta</taxon>
        <taxon>Embryophyta</taxon>
        <taxon>Tracheophyta</taxon>
        <taxon>Spermatophyta</taxon>
        <taxon>Magnoliopsida</taxon>
        <taxon>eudicotyledons</taxon>
        <taxon>Gunneridae</taxon>
        <taxon>Pentapetalae</taxon>
        <taxon>rosids</taxon>
        <taxon>malvids</taxon>
        <taxon>Brassicales</taxon>
        <taxon>Brassicaceae</taxon>
        <taxon>Brassiceae</taxon>
        <taxon>Brassica</taxon>
    </lineage>
</organism>
<feature type="signal peptide" evidence="1">
    <location>
        <begin position="1"/>
        <end position="20"/>
    </location>
</feature>
<dbReference type="Proteomes" id="UP000886595">
    <property type="component" value="Unassembled WGS sequence"/>
</dbReference>
<evidence type="ECO:0000256" key="1">
    <source>
        <dbReference type="SAM" id="SignalP"/>
    </source>
</evidence>
<proteinExistence type="predicted"/>
<name>A0A8X7P4G8_BRACI</name>
<evidence type="ECO:0000313" key="3">
    <source>
        <dbReference type="Proteomes" id="UP000886595"/>
    </source>
</evidence>
<sequence>MLCIRVIILFFYQLLSFTFAEQSLSVVLTVLERPRPLGPDPSSISFSSSSLEKEEAVDMAFESLEFRYKQTAAQSSTLEVGYLCLQALTAVSTKAFAAEERDGAEATIFTTSSFESTSQIYHTNIRN</sequence>
<gene>
    <name evidence="2" type="ORF">Bca52824_094424</name>
</gene>